<dbReference type="Proteomes" id="UP000236736">
    <property type="component" value="Unassembled WGS sequence"/>
</dbReference>
<keyword evidence="2" id="KW-1185">Reference proteome</keyword>
<reference evidence="2" key="1">
    <citation type="submission" date="2016-10" db="EMBL/GenBank/DDBJ databases">
        <authorList>
            <person name="Varghese N."/>
            <person name="Submissions S."/>
        </authorList>
    </citation>
    <scope>NUCLEOTIDE SEQUENCE [LARGE SCALE GENOMIC DNA]</scope>
    <source>
        <strain evidence="2">DSM 17298</strain>
    </source>
</reference>
<dbReference type="OrthoDB" id="9796999at2"/>
<sequence length="80" mass="9397">MDDVSRLILLQDLRDEREKHAGATEFFHAIKDSSERFVLRWLKLAKTKKTRKARILELAELSARGEKLNPEYALELLFRA</sequence>
<evidence type="ECO:0000313" key="1">
    <source>
        <dbReference type="EMBL" id="SEF45608.1"/>
    </source>
</evidence>
<name>A0A1H5S6T0_9BACT</name>
<dbReference type="AlphaFoldDB" id="A0A1H5S6T0"/>
<dbReference type="EMBL" id="FNVR01000001">
    <property type="protein sequence ID" value="SEF45608.1"/>
    <property type="molecule type" value="Genomic_DNA"/>
</dbReference>
<evidence type="ECO:0000313" key="2">
    <source>
        <dbReference type="Proteomes" id="UP000236736"/>
    </source>
</evidence>
<protein>
    <submittedName>
        <fullName evidence="1">Bacteriocin-protection, YdeI or OmpD-Associated</fullName>
    </submittedName>
</protein>
<gene>
    <name evidence="1" type="ORF">SAMN03080598_00284</name>
</gene>
<accession>A0A1H5S6T0</accession>
<dbReference type="Pfam" id="PF13376">
    <property type="entry name" value="OmdA"/>
    <property type="match status" value="1"/>
</dbReference>
<organism evidence="1 2">
    <name type="scientific">Algoriphagus boritolerans DSM 17298 = JCM 18970</name>
    <dbReference type="NCBI Taxonomy" id="1120964"/>
    <lineage>
        <taxon>Bacteria</taxon>
        <taxon>Pseudomonadati</taxon>
        <taxon>Bacteroidota</taxon>
        <taxon>Cytophagia</taxon>
        <taxon>Cytophagales</taxon>
        <taxon>Cyclobacteriaceae</taxon>
        <taxon>Algoriphagus</taxon>
    </lineage>
</organism>
<proteinExistence type="predicted"/>